<dbReference type="Proteomes" id="UP000704712">
    <property type="component" value="Unassembled WGS sequence"/>
</dbReference>
<dbReference type="Proteomes" id="UP000602510">
    <property type="component" value="Unassembled WGS sequence"/>
</dbReference>
<dbReference type="EMBL" id="JAACNO010002550">
    <property type="protein sequence ID" value="KAF4132428.1"/>
    <property type="molecule type" value="Genomic_DNA"/>
</dbReference>
<evidence type="ECO:0000313" key="3">
    <source>
        <dbReference type="Proteomes" id="UP000602510"/>
    </source>
</evidence>
<reference evidence="1" key="1">
    <citation type="submission" date="2020-04" db="EMBL/GenBank/DDBJ databases">
        <title>Hybrid Assembly of Korean Phytophthora infestans isolates.</title>
        <authorList>
            <person name="Prokchorchik M."/>
            <person name="Lee Y."/>
            <person name="Seo J."/>
            <person name="Cho J.-H."/>
            <person name="Park Y.-E."/>
            <person name="Jang D.-C."/>
            <person name="Im J.-S."/>
            <person name="Choi J.-G."/>
            <person name="Park H.-J."/>
            <person name="Lee G.-B."/>
            <person name="Lee Y.-G."/>
            <person name="Hong S.-Y."/>
            <person name="Cho K."/>
            <person name="Sohn K.H."/>
        </authorList>
    </citation>
    <scope>NUCLEOTIDE SEQUENCE</scope>
    <source>
        <strain evidence="1">KR_1_A1</strain>
        <strain evidence="2">KR_2_A2</strain>
    </source>
</reference>
<protein>
    <submittedName>
        <fullName evidence="1">Uncharacterized protein</fullName>
    </submittedName>
</protein>
<gene>
    <name evidence="1" type="ORF">GN244_ATG04428</name>
    <name evidence="2" type="ORF">GN958_ATG18398</name>
</gene>
<evidence type="ECO:0000313" key="2">
    <source>
        <dbReference type="EMBL" id="KAF4132428.1"/>
    </source>
</evidence>
<name>A0A833WN56_PHYIN</name>
<dbReference type="AlphaFoldDB" id="A0A833WN56"/>
<keyword evidence="3" id="KW-1185">Reference proteome</keyword>
<accession>A0A833WN56</accession>
<proteinExistence type="predicted"/>
<dbReference type="EMBL" id="WSZM01000091">
    <property type="protein sequence ID" value="KAF4043220.1"/>
    <property type="molecule type" value="Genomic_DNA"/>
</dbReference>
<comment type="caution">
    <text evidence="1">The sequence shown here is derived from an EMBL/GenBank/DDBJ whole genome shotgun (WGS) entry which is preliminary data.</text>
</comment>
<organism evidence="1 3">
    <name type="scientific">Phytophthora infestans</name>
    <name type="common">Potato late blight agent</name>
    <name type="synonym">Botrytis infestans</name>
    <dbReference type="NCBI Taxonomy" id="4787"/>
    <lineage>
        <taxon>Eukaryota</taxon>
        <taxon>Sar</taxon>
        <taxon>Stramenopiles</taxon>
        <taxon>Oomycota</taxon>
        <taxon>Peronosporomycetes</taxon>
        <taxon>Peronosporales</taxon>
        <taxon>Peronosporaceae</taxon>
        <taxon>Phytophthora</taxon>
    </lineage>
</organism>
<evidence type="ECO:0000313" key="1">
    <source>
        <dbReference type="EMBL" id="KAF4043220.1"/>
    </source>
</evidence>
<sequence length="113" mass="12604">MALSDEVQTCLSLWLSECAETRLDEVTRFCMEFWAIVYSLHHPLQEISHEVLGVMLASGQAVDTIPLLLSLPFDRRASMALLELVGVFGREENHSLILALYEELAAAWTGLVA</sequence>